<dbReference type="OrthoDB" id="67700at2759"/>
<dbReference type="GO" id="GO:0005509">
    <property type="term" value="F:calcium ion binding"/>
    <property type="evidence" value="ECO:0007669"/>
    <property type="project" value="TreeGrafter"/>
</dbReference>
<feature type="transmembrane region" description="Helical" evidence="1">
    <location>
        <begin position="23"/>
        <end position="43"/>
    </location>
</feature>
<protein>
    <submittedName>
        <fullName evidence="2">Uncharacterized protein</fullName>
    </submittedName>
</protein>
<keyword evidence="1" id="KW-0472">Membrane</keyword>
<dbReference type="GO" id="GO:0098793">
    <property type="term" value="C:presynapse"/>
    <property type="evidence" value="ECO:0007669"/>
    <property type="project" value="GOC"/>
</dbReference>
<evidence type="ECO:0000313" key="2">
    <source>
        <dbReference type="EMBL" id="EYC25106.1"/>
    </source>
</evidence>
<comment type="caution">
    <text evidence="2">The sequence shown here is derived from an EMBL/GenBank/DDBJ whole genome shotgun (WGS) entry which is preliminary data.</text>
</comment>
<dbReference type="InterPro" id="IPR035892">
    <property type="entry name" value="C2_domain_sf"/>
</dbReference>
<keyword evidence="1" id="KW-1133">Transmembrane helix</keyword>
<name>A0A016VCY4_9BILA</name>
<dbReference type="GO" id="GO:0005886">
    <property type="term" value="C:plasma membrane"/>
    <property type="evidence" value="ECO:0007669"/>
    <property type="project" value="TreeGrafter"/>
</dbReference>
<dbReference type="STRING" id="53326.A0A016VCY4"/>
<dbReference type="Proteomes" id="UP000024635">
    <property type="component" value="Unassembled WGS sequence"/>
</dbReference>
<dbReference type="Gene3D" id="2.60.40.150">
    <property type="entry name" value="C2 domain"/>
    <property type="match status" value="1"/>
</dbReference>
<evidence type="ECO:0000313" key="3">
    <source>
        <dbReference type="Proteomes" id="UP000024635"/>
    </source>
</evidence>
<gene>
    <name evidence="2" type="primary">Acey_s0012.g1703</name>
    <name evidence="2" type="ORF">Y032_0012g1703</name>
</gene>
<dbReference type="GO" id="GO:0000149">
    <property type="term" value="F:SNARE binding"/>
    <property type="evidence" value="ECO:0007669"/>
    <property type="project" value="TreeGrafter"/>
</dbReference>
<dbReference type="GO" id="GO:0030276">
    <property type="term" value="F:clathrin binding"/>
    <property type="evidence" value="ECO:0007669"/>
    <property type="project" value="TreeGrafter"/>
</dbReference>
<keyword evidence="1" id="KW-0812">Transmembrane</keyword>
<organism evidence="2 3">
    <name type="scientific">Ancylostoma ceylanicum</name>
    <dbReference type="NCBI Taxonomy" id="53326"/>
    <lineage>
        <taxon>Eukaryota</taxon>
        <taxon>Metazoa</taxon>
        <taxon>Ecdysozoa</taxon>
        <taxon>Nematoda</taxon>
        <taxon>Chromadorea</taxon>
        <taxon>Rhabditida</taxon>
        <taxon>Rhabditina</taxon>
        <taxon>Rhabditomorpha</taxon>
        <taxon>Strongyloidea</taxon>
        <taxon>Ancylostomatidae</taxon>
        <taxon>Ancylostomatinae</taxon>
        <taxon>Ancylostoma</taxon>
    </lineage>
</organism>
<dbReference type="EMBL" id="JARK01001348">
    <property type="protein sequence ID" value="EYC25106.1"/>
    <property type="molecule type" value="Genomic_DNA"/>
</dbReference>
<dbReference type="GO" id="GO:0048791">
    <property type="term" value="P:calcium ion-regulated exocytosis of neurotransmitter"/>
    <property type="evidence" value="ECO:0007669"/>
    <property type="project" value="TreeGrafter"/>
</dbReference>
<dbReference type="GO" id="GO:0070382">
    <property type="term" value="C:exocytic vesicle"/>
    <property type="evidence" value="ECO:0007669"/>
    <property type="project" value="TreeGrafter"/>
</dbReference>
<reference evidence="3" key="1">
    <citation type="journal article" date="2015" name="Nat. Genet.">
        <title>The genome and transcriptome of the zoonotic hookworm Ancylostoma ceylanicum identify infection-specific gene families.</title>
        <authorList>
            <person name="Schwarz E.M."/>
            <person name="Hu Y."/>
            <person name="Antoshechkin I."/>
            <person name="Miller M.M."/>
            <person name="Sternberg P.W."/>
            <person name="Aroian R.V."/>
        </authorList>
    </citation>
    <scope>NUCLEOTIDE SEQUENCE</scope>
    <source>
        <strain evidence="3">HY135</strain>
    </source>
</reference>
<sequence length="447" mass="49651">MLNMFGSTPTQTSSPAISAMDSSTQWVIAGLVLLLILLIVLLFSKTPFLSLFAADHGWEKLDESSGMLEHSSSLSRVPVHYNQPYDKAAALCYSNPVDGFIKMNYGIHDEKDSRQYLVPCEEIQHQLVVENSPDVHLTPERRISDEQVHCPAGQLQRCISTDSLDSAASSIIEVNRDVPMASMTLKYDEPTQMLSVQLHHLSDVYSDYGQIWLLFFLLPHPKPLWRTEARSTPSSFIDYNSVYQQCVRKSDLHKIALLIQLYSSRNQSASIVGQSRIRLKDLSLANGEDAPVELALQPNKPKSPTSDNSAVKLGEILFLAAFSQDRLTVIVSKIRNLAPIYKTVFVRLYIVQPMGQVTKKKTSERVLVDGGADIGESMFFSVPRSRVLKSHLRLSIVCGTDNVTKSIGHVTLGPKSSGKELGHWKRALSGEGPPLATWHAIRPRSTA</sequence>
<dbReference type="GO" id="GO:0005544">
    <property type="term" value="F:calcium-dependent phospholipid binding"/>
    <property type="evidence" value="ECO:0007669"/>
    <property type="project" value="TreeGrafter"/>
</dbReference>
<dbReference type="PANTHER" id="PTHR10024">
    <property type="entry name" value="SYNAPTOTAGMIN"/>
    <property type="match status" value="1"/>
</dbReference>
<proteinExistence type="predicted"/>
<dbReference type="PANTHER" id="PTHR10024:SF252">
    <property type="entry name" value="SYNAPTOTAGMIN-12"/>
    <property type="match status" value="1"/>
</dbReference>
<accession>A0A016VCY4</accession>
<keyword evidence="3" id="KW-1185">Reference proteome</keyword>
<dbReference type="AlphaFoldDB" id="A0A016VCY4"/>
<dbReference type="GO" id="GO:0048488">
    <property type="term" value="P:synaptic vesicle endocytosis"/>
    <property type="evidence" value="ECO:0007669"/>
    <property type="project" value="TreeGrafter"/>
</dbReference>
<dbReference type="GO" id="GO:0001786">
    <property type="term" value="F:phosphatidylserine binding"/>
    <property type="evidence" value="ECO:0007669"/>
    <property type="project" value="TreeGrafter"/>
</dbReference>
<evidence type="ECO:0000256" key="1">
    <source>
        <dbReference type="SAM" id="Phobius"/>
    </source>
</evidence>